<feature type="region of interest" description="Disordered" evidence="1">
    <location>
        <begin position="344"/>
        <end position="364"/>
    </location>
</feature>
<accession>A0A078A805</accession>
<proteinExistence type="predicted"/>
<gene>
    <name evidence="2" type="primary">Contig2204.g2369</name>
    <name evidence="2" type="ORF">STYLEM_6682</name>
</gene>
<dbReference type="EMBL" id="CCKQ01006406">
    <property type="protein sequence ID" value="CDW77717.1"/>
    <property type="molecule type" value="Genomic_DNA"/>
</dbReference>
<feature type="region of interest" description="Disordered" evidence="1">
    <location>
        <begin position="195"/>
        <end position="262"/>
    </location>
</feature>
<sequence length="364" mass="42364">MGCKTSKATIYSVKDRRQYLIINNQQRIFEFKNEKLLMMIPIQIGIYLIRQKQPLVSEYDCEVSSLQQNQIKPGGIIVFTKEPYLKQTHSKKENNNKQDQSSSYLEEPKNVLKKIFDKTKEQEFIQNTFFQYTNLEQTTVTNNNLNTQTRKQDSYLEKSIYESDDNIQSSYRPANLKNLQRNYSPLSQRVSHENLQMNVQPERQFTVKDSKKQSVIKSESEQSLDKDSSKSIQSEDNQSQTLPKIQINPNPPQFQEFQEDPKPRISRIQRLSKKLEHHNIACLPAINRSSYQGQQEAQVQPLIRITQIIELSQSQQNPQILLHSQNSVNLVQNSVLNSQNILHPLRGSQLSDNQSPNKARTMRP</sequence>
<feature type="compositionally biased region" description="Polar residues" evidence="1">
    <location>
        <begin position="230"/>
        <end position="243"/>
    </location>
</feature>
<dbReference type="Proteomes" id="UP000039865">
    <property type="component" value="Unassembled WGS sequence"/>
</dbReference>
<name>A0A078A805_STYLE</name>
<dbReference type="AlphaFoldDB" id="A0A078A805"/>
<evidence type="ECO:0000256" key="1">
    <source>
        <dbReference type="SAM" id="MobiDB-lite"/>
    </source>
</evidence>
<evidence type="ECO:0000313" key="2">
    <source>
        <dbReference type="EMBL" id="CDW77717.1"/>
    </source>
</evidence>
<dbReference type="InParanoid" id="A0A078A805"/>
<organism evidence="2 3">
    <name type="scientific">Stylonychia lemnae</name>
    <name type="common">Ciliate</name>
    <dbReference type="NCBI Taxonomy" id="5949"/>
    <lineage>
        <taxon>Eukaryota</taxon>
        <taxon>Sar</taxon>
        <taxon>Alveolata</taxon>
        <taxon>Ciliophora</taxon>
        <taxon>Intramacronucleata</taxon>
        <taxon>Spirotrichea</taxon>
        <taxon>Stichotrichia</taxon>
        <taxon>Sporadotrichida</taxon>
        <taxon>Oxytrichidae</taxon>
        <taxon>Stylonychinae</taxon>
        <taxon>Stylonychia</taxon>
    </lineage>
</organism>
<feature type="compositionally biased region" description="Basic and acidic residues" evidence="1">
    <location>
        <begin position="205"/>
        <end position="229"/>
    </location>
</feature>
<protein>
    <submittedName>
        <fullName evidence="2">Uncharacterized protein</fullName>
    </submittedName>
</protein>
<keyword evidence="3" id="KW-1185">Reference proteome</keyword>
<evidence type="ECO:0000313" key="3">
    <source>
        <dbReference type="Proteomes" id="UP000039865"/>
    </source>
</evidence>
<feature type="compositionally biased region" description="Polar residues" evidence="1">
    <location>
        <begin position="348"/>
        <end position="358"/>
    </location>
</feature>
<reference evidence="2 3" key="1">
    <citation type="submission" date="2014-06" db="EMBL/GenBank/DDBJ databases">
        <authorList>
            <person name="Swart Estienne"/>
        </authorList>
    </citation>
    <scope>NUCLEOTIDE SEQUENCE [LARGE SCALE GENOMIC DNA]</scope>
    <source>
        <strain evidence="2 3">130c</strain>
    </source>
</reference>